<sequence length="115" mass="13165">MDVEKLQRALDDFAEARNWSQFHNPKNLVMALSVECAELVEEFQWLTPEQAENVMAEAGQARRVREEMADITLYLLRLADRLGVDLEAACHDKMAGNAARYPVDAFYGSARKYNR</sequence>
<dbReference type="GO" id="GO:0009143">
    <property type="term" value="P:nucleoside triphosphate catabolic process"/>
    <property type="evidence" value="ECO:0007669"/>
    <property type="project" value="InterPro"/>
</dbReference>
<reference evidence="1 2" key="1">
    <citation type="submission" date="2018-04" db="EMBL/GenBank/DDBJ databases">
        <title>Denitrifier Microvirgula.</title>
        <authorList>
            <person name="Anderson E."/>
            <person name="Jang J."/>
            <person name="Ishii S."/>
        </authorList>
    </citation>
    <scope>NUCLEOTIDE SEQUENCE [LARGE SCALE GENOMIC DNA]</scope>
    <source>
        <strain evidence="1 2">BE2.4</strain>
    </source>
</reference>
<gene>
    <name evidence="1" type="ORF">DAI18_15215</name>
</gene>
<dbReference type="RefSeq" id="WP_028499152.1">
    <property type="nucleotide sequence ID" value="NZ_CP028519.1"/>
</dbReference>
<dbReference type="KEGG" id="maer:DAI18_15215"/>
<proteinExistence type="predicted"/>
<name>A0A2S0PD96_9NEIS</name>
<protein>
    <submittedName>
        <fullName evidence="1">Nucleotide pyrophosphohydrolase</fullName>
    </submittedName>
</protein>
<organism evidence="1 2">
    <name type="scientific">Microvirgula aerodenitrificans</name>
    <dbReference type="NCBI Taxonomy" id="57480"/>
    <lineage>
        <taxon>Bacteria</taxon>
        <taxon>Pseudomonadati</taxon>
        <taxon>Pseudomonadota</taxon>
        <taxon>Betaproteobacteria</taxon>
        <taxon>Neisseriales</taxon>
        <taxon>Aquaspirillaceae</taxon>
        <taxon>Microvirgula</taxon>
    </lineage>
</organism>
<dbReference type="PANTHER" id="PTHR46523:SF1">
    <property type="entry name" value="DCTP PYROPHOSPHATASE 1"/>
    <property type="match status" value="1"/>
</dbReference>
<accession>A0A2S0PD96</accession>
<evidence type="ECO:0000313" key="2">
    <source>
        <dbReference type="Proteomes" id="UP000244173"/>
    </source>
</evidence>
<dbReference type="Proteomes" id="UP000244173">
    <property type="component" value="Chromosome"/>
</dbReference>
<dbReference type="PIRSF" id="PIRSF029826">
    <property type="entry name" value="UCP029826_pph"/>
    <property type="match status" value="1"/>
</dbReference>
<dbReference type="STRING" id="1122240.GCA_000620105_02066"/>
<keyword evidence="2" id="KW-1185">Reference proteome</keyword>
<dbReference type="InterPro" id="IPR025984">
    <property type="entry name" value="DCTPP"/>
</dbReference>
<dbReference type="Pfam" id="PF12643">
    <property type="entry name" value="MazG-like"/>
    <property type="match status" value="1"/>
</dbReference>
<keyword evidence="1" id="KW-0378">Hydrolase</keyword>
<dbReference type="SUPFAM" id="SSF101386">
    <property type="entry name" value="all-alpha NTP pyrophosphatases"/>
    <property type="match status" value="1"/>
</dbReference>
<dbReference type="GO" id="GO:0047429">
    <property type="term" value="F:nucleoside triphosphate diphosphatase activity"/>
    <property type="evidence" value="ECO:0007669"/>
    <property type="project" value="InterPro"/>
</dbReference>
<dbReference type="Gene3D" id="1.10.287.1080">
    <property type="entry name" value="MazG-like"/>
    <property type="match status" value="1"/>
</dbReference>
<dbReference type="AlphaFoldDB" id="A0A2S0PD96"/>
<evidence type="ECO:0000313" key="1">
    <source>
        <dbReference type="EMBL" id="AVY95237.1"/>
    </source>
</evidence>
<dbReference type="EMBL" id="CP028519">
    <property type="protein sequence ID" value="AVY95237.1"/>
    <property type="molecule type" value="Genomic_DNA"/>
</dbReference>
<dbReference type="PANTHER" id="PTHR46523">
    <property type="entry name" value="DCTP PYROPHOSPHATASE 1"/>
    <property type="match status" value="1"/>
</dbReference>
<dbReference type="CDD" id="cd11537">
    <property type="entry name" value="NTP-PPase_RS21-C6_like"/>
    <property type="match status" value="1"/>
</dbReference>
<dbReference type="OrthoDB" id="9791898at2"/>
<dbReference type="InterPro" id="IPR052555">
    <property type="entry name" value="dCTP_Pyrophosphatase"/>
</dbReference>